<keyword evidence="4" id="KW-0012">Acyltransferase</keyword>
<dbReference type="PROSITE" id="PS00101">
    <property type="entry name" value="HEXAPEP_TRANSFERASES"/>
    <property type="match status" value="1"/>
</dbReference>
<organism evidence="6 7">
    <name type="scientific">Lacipirellula parvula</name>
    <dbReference type="NCBI Taxonomy" id="2650471"/>
    <lineage>
        <taxon>Bacteria</taxon>
        <taxon>Pseudomonadati</taxon>
        <taxon>Planctomycetota</taxon>
        <taxon>Planctomycetia</taxon>
        <taxon>Pirellulales</taxon>
        <taxon>Lacipirellulaceae</taxon>
        <taxon>Lacipirellula</taxon>
    </lineage>
</organism>
<dbReference type="Gene3D" id="2.160.10.10">
    <property type="entry name" value="Hexapeptide repeat proteins"/>
    <property type="match status" value="1"/>
</dbReference>
<dbReference type="GO" id="GO:0008374">
    <property type="term" value="F:O-acyltransferase activity"/>
    <property type="evidence" value="ECO:0007669"/>
    <property type="project" value="TreeGrafter"/>
</dbReference>
<reference evidence="7" key="1">
    <citation type="submission" date="2019-10" db="EMBL/GenBank/DDBJ databases">
        <title>Lacipirellula parvula gen. nov., sp. nov., representing a lineage of planctomycetes widespread in freshwater anoxic habitats, and description of the family Lacipirellulaceae.</title>
        <authorList>
            <person name="Dedysh S.N."/>
            <person name="Kulichevskaya I.S."/>
            <person name="Beletsky A.V."/>
            <person name="Rakitin A.L."/>
            <person name="Mardanov A.V."/>
            <person name="Ivanova A.A."/>
            <person name="Saltykova V.X."/>
            <person name="Rijpstra W.I.C."/>
            <person name="Sinninghe Damste J.S."/>
            <person name="Ravin N.V."/>
        </authorList>
    </citation>
    <scope>NUCLEOTIDE SEQUENCE [LARGE SCALE GENOMIC DNA]</scope>
    <source>
        <strain evidence="7">PX69</strain>
    </source>
</reference>
<dbReference type="PANTHER" id="PTHR23416">
    <property type="entry name" value="SIALIC ACID SYNTHASE-RELATED"/>
    <property type="match status" value="1"/>
</dbReference>
<keyword evidence="2 6" id="KW-0808">Transferase</keyword>
<dbReference type="InterPro" id="IPR051159">
    <property type="entry name" value="Hexapeptide_acetyltransf"/>
</dbReference>
<dbReference type="SUPFAM" id="SSF51161">
    <property type="entry name" value="Trimeric LpxA-like enzymes"/>
    <property type="match status" value="1"/>
</dbReference>
<feature type="transmembrane region" description="Helical" evidence="5">
    <location>
        <begin position="27"/>
        <end position="44"/>
    </location>
</feature>
<dbReference type="Pfam" id="PF14602">
    <property type="entry name" value="Hexapep_2"/>
    <property type="match status" value="1"/>
</dbReference>
<dbReference type="InterPro" id="IPR011004">
    <property type="entry name" value="Trimer_LpxA-like_sf"/>
</dbReference>
<dbReference type="InterPro" id="IPR018357">
    <property type="entry name" value="Hexapep_transf_CS"/>
</dbReference>
<evidence type="ECO:0000256" key="1">
    <source>
        <dbReference type="ARBA" id="ARBA00007274"/>
    </source>
</evidence>
<evidence type="ECO:0000256" key="5">
    <source>
        <dbReference type="SAM" id="Phobius"/>
    </source>
</evidence>
<dbReference type="Proteomes" id="UP000326837">
    <property type="component" value="Chromosome"/>
</dbReference>
<proteinExistence type="inferred from homology"/>
<keyword evidence="3" id="KW-0677">Repeat</keyword>
<dbReference type="KEGG" id="lpav:PLANPX_0990"/>
<dbReference type="NCBIfam" id="NF007797">
    <property type="entry name" value="PRK10502.1"/>
    <property type="match status" value="1"/>
</dbReference>
<dbReference type="EMBL" id="AP021861">
    <property type="protein sequence ID" value="BBO31378.1"/>
    <property type="molecule type" value="Genomic_DNA"/>
</dbReference>
<evidence type="ECO:0000256" key="3">
    <source>
        <dbReference type="ARBA" id="ARBA00022737"/>
    </source>
</evidence>
<keyword evidence="5" id="KW-0812">Transmembrane</keyword>
<evidence type="ECO:0000256" key="4">
    <source>
        <dbReference type="ARBA" id="ARBA00023315"/>
    </source>
</evidence>
<sequence>MSDESWIDLASYDNSDFDPGRGRGMRTLWYFVSVALFEGGWFPVSGLKVRLLRMFGARIGRGVVIKPHVRIKFPWRLAVGDHCWIGQESWIDNMVEVEVGDNVCISQLVYLCTGSHDHRRRTFDLLPSPIRIGNGAWVGARATVMPGVSVGPNALVAGGSIVVKDVPAGVIVGGNPAKEIGRREPPAS</sequence>
<protein>
    <submittedName>
        <fullName evidence="6">Acetyltransferase</fullName>
    </submittedName>
</protein>
<dbReference type="GO" id="GO:0005829">
    <property type="term" value="C:cytosol"/>
    <property type="evidence" value="ECO:0007669"/>
    <property type="project" value="TreeGrafter"/>
</dbReference>
<dbReference type="Pfam" id="PF00132">
    <property type="entry name" value="Hexapep"/>
    <property type="match status" value="1"/>
</dbReference>
<comment type="similarity">
    <text evidence="1">Belongs to the transferase hexapeptide repeat family.</text>
</comment>
<gene>
    <name evidence="6" type="ORF">PLANPX_0990</name>
</gene>
<dbReference type="CDD" id="cd05825">
    <property type="entry name" value="LbH_wcaF_like"/>
    <property type="match status" value="1"/>
</dbReference>
<keyword evidence="5" id="KW-1133">Transmembrane helix</keyword>
<dbReference type="AlphaFoldDB" id="A0A5K7X497"/>
<accession>A0A5K7X497</accession>
<dbReference type="RefSeq" id="WP_152097534.1">
    <property type="nucleotide sequence ID" value="NZ_AP021861.1"/>
</dbReference>
<evidence type="ECO:0000313" key="6">
    <source>
        <dbReference type="EMBL" id="BBO31378.1"/>
    </source>
</evidence>
<keyword evidence="5" id="KW-0472">Membrane</keyword>
<evidence type="ECO:0000313" key="7">
    <source>
        <dbReference type="Proteomes" id="UP000326837"/>
    </source>
</evidence>
<keyword evidence="7" id="KW-1185">Reference proteome</keyword>
<name>A0A5K7X497_9BACT</name>
<dbReference type="PANTHER" id="PTHR23416:SF23">
    <property type="entry name" value="ACETYLTRANSFERASE C18B11.09C-RELATED"/>
    <property type="match status" value="1"/>
</dbReference>
<dbReference type="InterPro" id="IPR001451">
    <property type="entry name" value="Hexapep"/>
</dbReference>
<evidence type="ECO:0000256" key="2">
    <source>
        <dbReference type="ARBA" id="ARBA00022679"/>
    </source>
</evidence>